<comment type="pathway">
    <text evidence="5 14">Cofactor biosynthesis; adenosylcobalamin biosynthesis; adenosylcobalamin from cob(II)yrinate a,c-diamide: step 6/7.</text>
</comment>
<comment type="catalytic activity">
    <reaction evidence="1 14">
        <text>adenosylcob(III)inamide + ATP = adenosylcob(III)inamide phosphate + ADP + H(+)</text>
        <dbReference type="Rhea" id="RHEA:15769"/>
        <dbReference type="ChEBI" id="CHEBI:2480"/>
        <dbReference type="ChEBI" id="CHEBI:15378"/>
        <dbReference type="ChEBI" id="CHEBI:30616"/>
        <dbReference type="ChEBI" id="CHEBI:58502"/>
        <dbReference type="ChEBI" id="CHEBI:456216"/>
        <dbReference type="EC" id="2.7.1.156"/>
    </reaction>
</comment>
<keyword evidence="8 14" id="KW-0169">Cobalamin biosynthesis</keyword>
<dbReference type="GO" id="GO:0008820">
    <property type="term" value="F:cobinamide phosphate guanylyltransferase activity"/>
    <property type="evidence" value="ECO:0007669"/>
    <property type="project" value="UniProtKB-EC"/>
</dbReference>
<evidence type="ECO:0000256" key="11">
    <source>
        <dbReference type="ARBA" id="ARBA00022777"/>
    </source>
</evidence>
<keyword evidence="9 14" id="KW-0808">Transferase</keyword>
<comment type="pathway">
    <text evidence="6 14">Cofactor biosynthesis; adenosylcobalamin biosynthesis; adenosylcobalamin from cob(II)yrinate a,c-diamide: step 5/7.</text>
</comment>
<dbReference type="NCBIfam" id="NF004469">
    <property type="entry name" value="PRK05800.1"/>
    <property type="match status" value="1"/>
</dbReference>
<comment type="catalytic activity">
    <reaction evidence="3">
        <text>adenosylcob(III)inamide + GTP = adenosylcob(III)inamide phosphate + GDP + H(+)</text>
        <dbReference type="Rhea" id="RHEA:15765"/>
        <dbReference type="ChEBI" id="CHEBI:2480"/>
        <dbReference type="ChEBI" id="CHEBI:15378"/>
        <dbReference type="ChEBI" id="CHEBI:37565"/>
        <dbReference type="ChEBI" id="CHEBI:58189"/>
        <dbReference type="ChEBI" id="CHEBI:58502"/>
        <dbReference type="EC" id="2.7.1.156"/>
    </reaction>
</comment>
<comment type="function">
    <text evidence="4 14">Catalyzes ATP-dependent phosphorylation of adenosylcobinamide and addition of GMP to adenosylcobinamide phosphate.</text>
</comment>
<dbReference type="EMBL" id="JAUSWJ010000001">
    <property type="protein sequence ID" value="MDQ0514661.1"/>
    <property type="molecule type" value="Genomic_DNA"/>
</dbReference>
<evidence type="ECO:0000313" key="16">
    <source>
        <dbReference type="Proteomes" id="UP001223743"/>
    </source>
</evidence>
<evidence type="ECO:0000256" key="3">
    <source>
        <dbReference type="ARBA" id="ARBA00001522"/>
    </source>
</evidence>
<evidence type="ECO:0000256" key="14">
    <source>
        <dbReference type="PIRNR" id="PIRNR006135"/>
    </source>
</evidence>
<evidence type="ECO:0000256" key="9">
    <source>
        <dbReference type="ARBA" id="ARBA00022679"/>
    </source>
</evidence>
<dbReference type="PANTHER" id="PTHR34848:SF1">
    <property type="entry name" value="BIFUNCTIONAL ADENOSYLCOBALAMIN BIOSYNTHESIS PROTEIN COBU"/>
    <property type="match status" value="1"/>
</dbReference>
<protein>
    <recommendedName>
        <fullName evidence="14">Bifunctional adenosylcobalamin biosynthesis protein</fullName>
        <ecNumber evidence="14">2.7.1.156</ecNumber>
        <ecNumber evidence="14">2.7.7.62</ecNumber>
    </recommendedName>
</protein>
<keyword evidence="11 14" id="KW-0418">Kinase</keyword>
<keyword evidence="13 14" id="KW-0342">GTP-binding</keyword>
<keyword evidence="16" id="KW-1185">Reference proteome</keyword>
<evidence type="ECO:0000256" key="12">
    <source>
        <dbReference type="ARBA" id="ARBA00022840"/>
    </source>
</evidence>
<evidence type="ECO:0000313" key="15">
    <source>
        <dbReference type="EMBL" id="MDQ0514661.1"/>
    </source>
</evidence>
<evidence type="ECO:0000256" key="10">
    <source>
        <dbReference type="ARBA" id="ARBA00022741"/>
    </source>
</evidence>
<keyword evidence="12 14" id="KW-0067">ATP-binding</keyword>
<dbReference type="PIRSF" id="PIRSF006135">
    <property type="entry name" value="CobU"/>
    <property type="match status" value="1"/>
</dbReference>
<dbReference type="CDD" id="cd00544">
    <property type="entry name" value="CobU"/>
    <property type="match status" value="1"/>
</dbReference>
<dbReference type="Pfam" id="PF02283">
    <property type="entry name" value="CobU"/>
    <property type="match status" value="1"/>
</dbReference>
<dbReference type="Proteomes" id="UP001223743">
    <property type="component" value="Unassembled WGS sequence"/>
</dbReference>
<keyword evidence="10 14" id="KW-0547">Nucleotide-binding</keyword>
<organism evidence="15 16">
    <name type="scientific">Kaistia geumhonensis</name>
    <dbReference type="NCBI Taxonomy" id="410839"/>
    <lineage>
        <taxon>Bacteria</taxon>
        <taxon>Pseudomonadati</taxon>
        <taxon>Pseudomonadota</taxon>
        <taxon>Alphaproteobacteria</taxon>
        <taxon>Hyphomicrobiales</taxon>
        <taxon>Kaistiaceae</taxon>
        <taxon>Kaistia</taxon>
    </lineage>
</organism>
<name>A0ABU0M130_9HYPH</name>
<evidence type="ECO:0000256" key="1">
    <source>
        <dbReference type="ARBA" id="ARBA00000312"/>
    </source>
</evidence>
<evidence type="ECO:0000256" key="6">
    <source>
        <dbReference type="ARBA" id="ARBA00005159"/>
    </source>
</evidence>
<sequence>MTTESQRRSALVIGAARSGKSRFAERLALGTGLVPLYIATAEARDDEMAARVAAHRADRAGRGWTTIEEPLDVIGALSRSASTGQVVLVDCLTLWLSNLIEAGRDPDAEAAALATAVAGATGPVVLVTNEVGAGIVPINALARRFADAQGRLNQKIASAVTDVILVAAGQPLRLKPAPEVTL</sequence>
<evidence type="ECO:0000256" key="4">
    <source>
        <dbReference type="ARBA" id="ARBA00003889"/>
    </source>
</evidence>
<dbReference type="GO" id="GO:0043752">
    <property type="term" value="F:adenosylcobinamide kinase activity"/>
    <property type="evidence" value="ECO:0007669"/>
    <property type="project" value="UniProtKB-EC"/>
</dbReference>
<dbReference type="EC" id="2.7.7.62" evidence="14"/>
<dbReference type="RefSeq" id="WP_266281962.1">
    <property type="nucleotide sequence ID" value="NZ_JAPKNF010000001.1"/>
</dbReference>
<comment type="caution">
    <text evidence="15">The sequence shown here is derived from an EMBL/GenBank/DDBJ whole genome shotgun (WGS) entry which is preliminary data.</text>
</comment>
<gene>
    <name evidence="15" type="ORF">QO015_000274</name>
</gene>
<dbReference type="EC" id="2.7.1.156" evidence="14"/>
<evidence type="ECO:0000256" key="13">
    <source>
        <dbReference type="ARBA" id="ARBA00023134"/>
    </source>
</evidence>
<comment type="catalytic activity">
    <reaction evidence="2 14">
        <text>adenosylcob(III)inamide phosphate + GTP + H(+) = adenosylcob(III)inamide-GDP + diphosphate</text>
        <dbReference type="Rhea" id="RHEA:22712"/>
        <dbReference type="ChEBI" id="CHEBI:15378"/>
        <dbReference type="ChEBI" id="CHEBI:33019"/>
        <dbReference type="ChEBI" id="CHEBI:37565"/>
        <dbReference type="ChEBI" id="CHEBI:58502"/>
        <dbReference type="ChEBI" id="CHEBI:60487"/>
        <dbReference type="EC" id="2.7.7.62"/>
    </reaction>
</comment>
<dbReference type="InterPro" id="IPR027417">
    <property type="entry name" value="P-loop_NTPase"/>
</dbReference>
<evidence type="ECO:0000256" key="8">
    <source>
        <dbReference type="ARBA" id="ARBA00022573"/>
    </source>
</evidence>
<dbReference type="InterPro" id="IPR003203">
    <property type="entry name" value="CobU/CobP"/>
</dbReference>
<dbReference type="Gene3D" id="3.40.50.300">
    <property type="entry name" value="P-loop containing nucleotide triphosphate hydrolases"/>
    <property type="match status" value="1"/>
</dbReference>
<evidence type="ECO:0000256" key="2">
    <source>
        <dbReference type="ARBA" id="ARBA00000711"/>
    </source>
</evidence>
<comment type="similarity">
    <text evidence="7 14">Belongs to the CobU/CobP family.</text>
</comment>
<keyword evidence="15" id="KW-0548">Nucleotidyltransferase</keyword>
<evidence type="ECO:0000256" key="5">
    <source>
        <dbReference type="ARBA" id="ARBA00004692"/>
    </source>
</evidence>
<reference evidence="15 16" key="1">
    <citation type="submission" date="2023-07" db="EMBL/GenBank/DDBJ databases">
        <title>Genomic Encyclopedia of Type Strains, Phase IV (KMG-IV): sequencing the most valuable type-strain genomes for metagenomic binning, comparative biology and taxonomic classification.</title>
        <authorList>
            <person name="Goeker M."/>
        </authorList>
    </citation>
    <scope>NUCLEOTIDE SEQUENCE [LARGE SCALE GENOMIC DNA]</scope>
    <source>
        <strain evidence="15 16">B1-1</strain>
    </source>
</reference>
<accession>A0ABU0M130</accession>
<dbReference type="SUPFAM" id="SSF52540">
    <property type="entry name" value="P-loop containing nucleoside triphosphate hydrolases"/>
    <property type="match status" value="1"/>
</dbReference>
<dbReference type="PANTHER" id="PTHR34848">
    <property type="match status" value="1"/>
</dbReference>
<proteinExistence type="inferred from homology"/>
<evidence type="ECO:0000256" key="7">
    <source>
        <dbReference type="ARBA" id="ARBA00007490"/>
    </source>
</evidence>